<dbReference type="CDD" id="cd13603">
    <property type="entry name" value="PBP2_TRAP_Siap_TeaA_like"/>
    <property type="match status" value="1"/>
</dbReference>
<dbReference type="PIRSF" id="PIRSF006470">
    <property type="entry name" value="DctB"/>
    <property type="match status" value="1"/>
</dbReference>
<comment type="similarity">
    <text evidence="2">Belongs to the bacterial solute-binding protein 7 family.</text>
</comment>
<evidence type="ECO:0000256" key="5">
    <source>
        <dbReference type="SAM" id="SignalP"/>
    </source>
</evidence>
<feature type="chain" id="PRO_5045364027" evidence="5">
    <location>
        <begin position="27"/>
        <end position="327"/>
    </location>
</feature>
<feature type="signal peptide" evidence="5">
    <location>
        <begin position="1"/>
        <end position="26"/>
    </location>
</feature>
<evidence type="ECO:0000256" key="1">
    <source>
        <dbReference type="ARBA" id="ARBA00004196"/>
    </source>
</evidence>
<dbReference type="PANTHER" id="PTHR33376">
    <property type="match status" value="1"/>
</dbReference>
<dbReference type="Pfam" id="PF03480">
    <property type="entry name" value="DctP"/>
    <property type="match status" value="1"/>
</dbReference>
<gene>
    <name evidence="6" type="ORF">GXW71_27430</name>
</gene>
<reference evidence="7" key="1">
    <citation type="journal article" date="2021" name="Syst. Appl. Microbiol.">
        <title>Roseomonas hellenica sp. nov., isolated from roots of wild-growing Alkanna tinctoria.</title>
        <authorList>
            <person name="Rat A."/>
            <person name="Naranjo H.D."/>
            <person name="Lebbe L."/>
            <person name="Cnockaert M."/>
            <person name="Krigas N."/>
            <person name="Grigoriadou K."/>
            <person name="Maloupa E."/>
            <person name="Willems A."/>
        </authorList>
    </citation>
    <scope>NUCLEOTIDE SEQUENCE [LARGE SCALE GENOMIC DNA]</scope>
    <source>
        <strain evidence="7">LMG 31523</strain>
    </source>
</reference>
<dbReference type="InterPro" id="IPR018389">
    <property type="entry name" value="DctP_fam"/>
</dbReference>
<sequence>MTMRITRRGLLAAGLAAPFVARPALAQAVTLRAAHTNAVGEVQDEGLKVMDRRLRELTSGRAGLQIFPNGQLGNELPMVEGVALGTIDIAVPSHAAFANFVREFQLFDMPYLIRDYAHLDKVARSPVMAELAEASRGRNFRLLSLYSSGIRHVMARSPVATLADLRGKKIRTQQNPVHVAAFQAFGANATPLAYGELYGALQVGVVDGAEAAYTNYVGQKFFEVARNWSRIGWLSLTAPVILSERRFQALPADIRSAVVQAAEDSAVFERNLVVEGETALHSQAIAHGAVVTDPDKGAFQRAAEPLYARFLTSDADKRRLRLVQEIV</sequence>
<keyword evidence="7" id="KW-1185">Reference proteome</keyword>
<accession>A0ABS5F6E7</accession>
<proteinExistence type="inferred from homology"/>
<evidence type="ECO:0000313" key="7">
    <source>
        <dbReference type="Proteomes" id="UP001196870"/>
    </source>
</evidence>
<dbReference type="Gene3D" id="3.40.190.170">
    <property type="entry name" value="Bacterial extracellular solute-binding protein, family 7"/>
    <property type="match status" value="1"/>
</dbReference>
<comment type="caution">
    <text evidence="6">The sequence shown here is derived from an EMBL/GenBank/DDBJ whole genome shotgun (WGS) entry which is preliminary data.</text>
</comment>
<name>A0ABS5F6E7_9PROT</name>
<comment type="subcellular location">
    <subcellularLocation>
        <location evidence="1">Cell envelope</location>
    </subcellularLocation>
</comment>
<evidence type="ECO:0000256" key="4">
    <source>
        <dbReference type="ARBA" id="ARBA00022729"/>
    </source>
</evidence>
<keyword evidence="3" id="KW-0813">Transport</keyword>
<dbReference type="NCBIfam" id="TIGR00787">
    <property type="entry name" value="dctP"/>
    <property type="match status" value="1"/>
</dbReference>
<dbReference type="EMBL" id="JAAGBB010000048">
    <property type="protein sequence ID" value="MBR0668116.1"/>
    <property type="molecule type" value="Genomic_DNA"/>
</dbReference>
<dbReference type="InterPro" id="IPR038404">
    <property type="entry name" value="TRAP_DctP_sf"/>
</dbReference>
<keyword evidence="4 5" id="KW-0732">Signal</keyword>
<evidence type="ECO:0000313" key="6">
    <source>
        <dbReference type="EMBL" id="MBR0668116.1"/>
    </source>
</evidence>
<dbReference type="Proteomes" id="UP001196870">
    <property type="component" value="Unassembled WGS sequence"/>
</dbReference>
<dbReference type="RefSeq" id="WP_211855891.1">
    <property type="nucleotide sequence ID" value="NZ_JAAGBB010000048.1"/>
</dbReference>
<dbReference type="NCBIfam" id="NF037995">
    <property type="entry name" value="TRAP_S1"/>
    <property type="match status" value="1"/>
</dbReference>
<evidence type="ECO:0000256" key="2">
    <source>
        <dbReference type="ARBA" id="ARBA00009023"/>
    </source>
</evidence>
<protein>
    <submittedName>
        <fullName evidence="6">TRAP transporter substrate-binding protein</fullName>
    </submittedName>
</protein>
<dbReference type="InterPro" id="IPR004682">
    <property type="entry name" value="TRAP_DctP"/>
</dbReference>
<evidence type="ECO:0000256" key="3">
    <source>
        <dbReference type="ARBA" id="ARBA00022448"/>
    </source>
</evidence>
<organism evidence="6 7">
    <name type="scientific">Plastoroseomonas hellenica</name>
    <dbReference type="NCBI Taxonomy" id="2687306"/>
    <lineage>
        <taxon>Bacteria</taxon>
        <taxon>Pseudomonadati</taxon>
        <taxon>Pseudomonadota</taxon>
        <taxon>Alphaproteobacteria</taxon>
        <taxon>Acetobacterales</taxon>
        <taxon>Acetobacteraceae</taxon>
        <taxon>Plastoroseomonas</taxon>
    </lineage>
</organism>
<dbReference type="PANTHER" id="PTHR33376:SF4">
    <property type="entry name" value="SIALIC ACID-BINDING PERIPLASMIC PROTEIN SIAP"/>
    <property type="match status" value="1"/>
</dbReference>